<dbReference type="PANTHER" id="PTHR46091:SF3">
    <property type="entry name" value="AMINE OXIDASE DOMAIN-CONTAINING PROTEIN"/>
    <property type="match status" value="1"/>
</dbReference>
<dbReference type="PANTHER" id="PTHR46091">
    <property type="entry name" value="BLR7054 PROTEIN"/>
    <property type="match status" value="1"/>
</dbReference>
<keyword evidence="5" id="KW-0520">NAD</keyword>
<dbReference type="Gene3D" id="3.50.50.60">
    <property type="entry name" value="FAD/NAD(P)-binding domain"/>
    <property type="match status" value="2"/>
</dbReference>
<evidence type="ECO:0000256" key="1">
    <source>
        <dbReference type="ARBA" id="ARBA00022630"/>
    </source>
</evidence>
<dbReference type="InterPro" id="IPR036188">
    <property type="entry name" value="FAD/NAD-bd_sf"/>
</dbReference>
<keyword evidence="7" id="KW-1185">Reference proteome</keyword>
<dbReference type="OrthoDB" id="9814556at2"/>
<dbReference type="Proteomes" id="UP000320055">
    <property type="component" value="Unassembled WGS sequence"/>
</dbReference>
<evidence type="ECO:0000313" key="6">
    <source>
        <dbReference type="EMBL" id="VEP15406.1"/>
    </source>
</evidence>
<evidence type="ECO:0000256" key="2">
    <source>
        <dbReference type="ARBA" id="ARBA00022729"/>
    </source>
</evidence>
<sequence>MSNLNANKYDAIVIGSGIGGLTAAAILSKYSHKKVLVLEQHYVIGGFTHEFERQGFHWDVGLHYVGEMGEGEIGRQLFDYITEGKLRWNKMPDPFDIFIYPDFTFEVDSDPQKYQSDLIGMFPEEKAAIEKYFADLKKVQTWSELEAVAASFPSFLSPIVKLLTRTFGKISRQTTKEYLDRNFQNPQLKSLLDSRSDTYALPSSQSSFGIHALIANHYLKGGWYPVGGSSQIAKQILPVIEKTGGRAIARREVTEILIENGVAIGVKARKTHKPEAEIEEYYAPIIISDAGAFNTYTKLIPENYAISYREEIKAFPKGMSNITLYLGFKESPAKLGFKGENHTIFKDYDHENTFVKLTKLEEFPTGCYLSFPSLKNPAAKSHTGEIICFIDYNCFAQWQDKSWKKRGEEYSQLKEKLSQSLIELVESQYPGFKDLIAYSELSTPLTVEYFDGSDRGAIYGIPPIPKRLDAKWIDAKTPIKNLYLTGTDVSGHGILGAAIGGVVTAGVLNGSFGFFKIMSALTSYKP</sequence>
<organism evidence="6 7">
    <name type="scientific">Hyella patelloides LEGE 07179</name>
    <dbReference type="NCBI Taxonomy" id="945734"/>
    <lineage>
        <taxon>Bacteria</taxon>
        <taxon>Bacillati</taxon>
        <taxon>Cyanobacteriota</taxon>
        <taxon>Cyanophyceae</taxon>
        <taxon>Pleurocapsales</taxon>
        <taxon>Hyellaceae</taxon>
        <taxon>Hyella</taxon>
    </lineage>
</organism>
<name>A0A563VVH8_9CYAN</name>
<accession>A0A563VVH8</accession>
<keyword evidence="4" id="KW-0521">NADP</keyword>
<gene>
    <name evidence="6" type="ORF">H1P_3310007</name>
</gene>
<evidence type="ECO:0000313" key="7">
    <source>
        <dbReference type="Proteomes" id="UP000320055"/>
    </source>
</evidence>
<protein>
    <recommendedName>
        <fullName evidence="8">All-trans-retinol 13,14-reductase</fullName>
    </recommendedName>
</protein>
<keyword evidence="3" id="KW-0274">FAD</keyword>
<dbReference type="AlphaFoldDB" id="A0A563VVH8"/>
<evidence type="ECO:0008006" key="8">
    <source>
        <dbReference type="Google" id="ProtNLM"/>
    </source>
</evidence>
<evidence type="ECO:0000256" key="5">
    <source>
        <dbReference type="ARBA" id="ARBA00023027"/>
    </source>
</evidence>
<dbReference type="Pfam" id="PF13450">
    <property type="entry name" value="NAD_binding_8"/>
    <property type="match status" value="1"/>
</dbReference>
<dbReference type="SUPFAM" id="SSF51905">
    <property type="entry name" value="FAD/NAD(P)-binding domain"/>
    <property type="match status" value="1"/>
</dbReference>
<keyword evidence="1" id="KW-0285">Flavoprotein</keyword>
<proteinExistence type="predicted"/>
<keyword evidence="2" id="KW-0732">Signal</keyword>
<reference evidence="6 7" key="1">
    <citation type="submission" date="2019-01" db="EMBL/GenBank/DDBJ databases">
        <authorList>
            <person name="Brito A."/>
        </authorList>
    </citation>
    <scope>NUCLEOTIDE SEQUENCE [LARGE SCALE GENOMIC DNA]</scope>
    <source>
        <strain evidence="6">1</strain>
    </source>
</reference>
<evidence type="ECO:0000256" key="4">
    <source>
        <dbReference type="ARBA" id="ARBA00022857"/>
    </source>
</evidence>
<evidence type="ECO:0000256" key="3">
    <source>
        <dbReference type="ARBA" id="ARBA00022827"/>
    </source>
</evidence>
<dbReference type="EMBL" id="CAACVJ010000259">
    <property type="protein sequence ID" value="VEP15406.1"/>
    <property type="molecule type" value="Genomic_DNA"/>
</dbReference>
<dbReference type="RefSeq" id="WP_144874162.1">
    <property type="nucleotide sequence ID" value="NZ_LR214068.1"/>
</dbReference>
<dbReference type="InterPro" id="IPR052206">
    <property type="entry name" value="Retinol_saturase"/>
</dbReference>